<dbReference type="InterPro" id="IPR013785">
    <property type="entry name" value="Aldolase_TIM"/>
</dbReference>
<dbReference type="Proteomes" id="UP000229730">
    <property type="component" value="Unassembled WGS sequence"/>
</dbReference>
<dbReference type="PANTHER" id="PTHR43816">
    <property type="entry name" value="NICOTINAMIDE PHOSPHORIBOSYLTRANSFERASE"/>
    <property type="match status" value="1"/>
</dbReference>
<keyword evidence="2" id="KW-0328">Glycosyltransferase</keyword>
<dbReference type="InterPro" id="IPR016471">
    <property type="entry name" value="Nicotinamide_PRibTrfase"/>
</dbReference>
<keyword evidence="3" id="KW-0808">Transferase</keyword>
<comment type="caution">
    <text evidence="5">The sequence shown here is derived from an EMBL/GenBank/DDBJ whole genome shotgun (WGS) entry which is preliminary data.</text>
</comment>
<name>A0A2G4YR14_9PROT</name>
<evidence type="ECO:0000256" key="2">
    <source>
        <dbReference type="ARBA" id="ARBA00022676"/>
    </source>
</evidence>
<dbReference type="EMBL" id="PDEM01000023">
    <property type="protein sequence ID" value="PHZ84710.1"/>
    <property type="molecule type" value="Genomic_DNA"/>
</dbReference>
<dbReference type="Pfam" id="PF04095">
    <property type="entry name" value="NAPRTase"/>
    <property type="match status" value="1"/>
</dbReference>
<protein>
    <recommendedName>
        <fullName evidence="4">Nicotinate/nicotinamide phosphoribosyltransferase domain-containing protein</fullName>
    </recommendedName>
</protein>
<reference evidence="5 6" key="1">
    <citation type="submission" date="2017-10" db="EMBL/GenBank/DDBJ databases">
        <title>Frigbacter circumglobatus gen. nov. sp. nov., isolated from sediment cultured in situ.</title>
        <authorList>
            <person name="Zhao Z."/>
        </authorList>
    </citation>
    <scope>NUCLEOTIDE SEQUENCE [LARGE SCALE GENOMIC DNA]</scope>
    <source>
        <strain evidence="5 6">ZYL</strain>
    </source>
</reference>
<dbReference type="RefSeq" id="WP_099472971.1">
    <property type="nucleotide sequence ID" value="NZ_CP041025.1"/>
</dbReference>
<dbReference type="Gene3D" id="3.20.20.70">
    <property type="entry name" value="Aldolase class I"/>
    <property type="match status" value="1"/>
</dbReference>
<dbReference type="OrthoDB" id="394882at2"/>
<gene>
    <name evidence="5" type="ORF">CRD36_10510</name>
</gene>
<proteinExistence type="predicted"/>
<sequence length="84" mass="9376">MGGLAHLINFRRTDTIAALRAGQHYCHVDMAGFSLPASEHSIMTSWLREGENLKELIKQQAGNFGTRLVVRPDPARIVEKSYVP</sequence>
<evidence type="ECO:0000256" key="1">
    <source>
        <dbReference type="ARBA" id="ARBA00004790"/>
    </source>
</evidence>
<evidence type="ECO:0000259" key="4">
    <source>
        <dbReference type="Pfam" id="PF04095"/>
    </source>
</evidence>
<dbReference type="GO" id="GO:0047280">
    <property type="term" value="F:nicotinamide phosphoribosyltransferase activity"/>
    <property type="evidence" value="ECO:0007669"/>
    <property type="project" value="TreeGrafter"/>
</dbReference>
<evidence type="ECO:0000313" key="5">
    <source>
        <dbReference type="EMBL" id="PHZ84710.1"/>
    </source>
</evidence>
<evidence type="ECO:0000256" key="3">
    <source>
        <dbReference type="ARBA" id="ARBA00022679"/>
    </source>
</evidence>
<comment type="pathway">
    <text evidence="1">Cofactor biosynthesis; NAD(+) biosynthesis.</text>
</comment>
<feature type="domain" description="Nicotinate/nicotinamide phosphoribosyltransferase" evidence="4">
    <location>
        <begin position="5"/>
        <end position="54"/>
    </location>
</feature>
<dbReference type="InterPro" id="IPR041525">
    <property type="entry name" value="N/Namide_PRibTrfase"/>
</dbReference>
<dbReference type="GO" id="GO:0009435">
    <property type="term" value="P:NAD+ biosynthetic process"/>
    <property type="evidence" value="ECO:0007669"/>
    <property type="project" value="TreeGrafter"/>
</dbReference>
<dbReference type="AlphaFoldDB" id="A0A2G4YR14"/>
<evidence type="ECO:0000313" key="6">
    <source>
        <dbReference type="Proteomes" id="UP000229730"/>
    </source>
</evidence>
<organism evidence="5 6">
    <name type="scientific">Paremcibacter congregatus</name>
    <dbReference type="NCBI Taxonomy" id="2043170"/>
    <lineage>
        <taxon>Bacteria</taxon>
        <taxon>Pseudomonadati</taxon>
        <taxon>Pseudomonadota</taxon>
        <taxon>Alphaproteobacteria</taxon>
        <taxon>Emcibacterales</taxon>
        <taxon>Emcibacteraceae</taxon>
        <taxon>Paremcibacter</taxon>
    </lineage>
</organism>
<dbReference type="InParanoid" id="A0A2G4YR14"/>
<dbReference type="PANTHER" id="PTHR43816:SF1">
    <property type="entry name" value="NICOTINAMIDE PHOSPHORIBOSYLTRANSFERASE"/>
    <property type="match status" value="1"/>
</dbReference>
<accession>A0A2G4YR14</accession>
<keyword evidence="6" id="KW-1185">Reference proteome</keyword>